<dbReference type="Gene3D" id="3.30.565.10">
    <property type="entry name" value="Histidine kinase-like ATPase, C-terminal domain"/>
    <property type="match status" value="1"/>
</dbReference>
<dbReference type="InterPro" id="IPR051552">
    <property type="entry name" value="HptR"/>
</dbReference>
<keyword evidence="12" id="KW-1185">Reference proteome</keyword>
<dbReference type="PROSITE" id="PS50109">
    <property type="entry name" value="HIS_KIN"/>
    <property type="match status" value="1"/>
</dbReference>
<dbReference type="InterPro" id="IPR005467">
    <property type="entry name" value="His_kinase_dom"/>
</dbReference>
<evidence type="ECO:0000259" key="10">
    <source>
        <dbReference type="PROSITE" id="PS50885"/>
    </source>
</evidence>
<comment type="subcellular location">
    <subcellularLocation>
        <location evidence="2">Membrane</location>
    </subcellularLocation>
</comment>
<dbReference type="EMBL" id="BRLB01000003">
    <property type="protein sequence ID" value="GKX29311.1"/>
    <property type="molecule type" value="Genomic_DNA"/>
</dbReference>
<accession>A0A9W6DDS2</accession>
<keyword evidence="8" id="KW-1133">Transmembrane helix</keyword>
<dbReference type="CDD" id="cd06225">
    <property type="entry name" value="HAMP"/>
    <property type="match status" value="1"/>
</dbReference>
<evidence type="ECO:0000313" key="12">
    <source>
        <dbReference type="Proteomes" id="UP001144256"/>
    </source>
</evidence>
<comment type="caution">
    <text evidence="11">The sequence shown here is derived from an EMBL/GenBank/DDBJ whole genome shotgun (WGS) entry which is preliminary data.</text>
</comment>
<dbReference type="Pfam" id="PF06580">
    <property type="entry name" value="His_kinase"/>
    <property type="match status" value="1"/>
</dbReference>
<evidence type="ECO:0000256" key="4">
    <source>
        <dbReference type="ARBA" id="ARBA00022553"/>
    </source>
</evidence>
<reference evidence="11" key="1">
    <citation type="submission" date="2022-06" db="EMBL/GenBank/DDBJ databases">
        <title>Vallitalea longa sp. nov., an anaerobic bacterium isolated from marine sediment.</title>
        <authorList>
            <person name="Hirano S."/>
            <person name="Terahara T."/>
            <person name="Mori K."/>
            <person name="Hamada M."/>
            <person name="Matsumoto R."/>
            <person name="Kobayashi T."/>
        </authorList>
    </citation>
    <scope>NUCLEOTIDE SEQUENCE</scope>
    <source>
        <strain evidence="11">SH18-1</strain>
    </source>
</reference>
<dbReference type="InterPro" id="IPR036890">
    <property type="entry name" value="HATPase_C_sf"/>
</dbReference>
<gene>
    <name evidence="11" type="ORF">SH1V18_17910</name>
</gene>
<proteinExistence type="predicted"/>
<evidence type="ECO:0000256" key="6">
    <source>
        <dbReference type="ARBA" id="ARBA00022777"/>
    </source>
</evidence>
<evidence type="ECO:0000256" key="2">
    <source>
        <dbReference type="ARBA" id="ARBA00004370"/>
    </source>
</evidence>
<dbReference type="GO" id="GO:0000155">
    <property type="term" value="F:phosphorelay sensor kinase activity"/>
    <property type="evidence" value="ECO:0007669"/>
    <property type="project" value="InterPro"/>
</dbReference>
<keyword evidence="8" id="KW-0812">Transmembrane</keyword>
<protein>
    <recommendedName>
        <fullName evidence="3">histidine kinase</fullName>
        <ecNumber evidence="3">2.7.13.3</ecNumber>
    </recommendedName>
</protein>
<dbReference type="SUPFAM" id="SSF158472">
    <property type="entry name" value="HAMP domain-like"/>
    <property type="match status" value="1"/>
</dbReference>
<dbReference type="InterPro" id="IPR003660">
    <property type="entry name" value="HAMP_dom"/>
</dbReference>
<evidence type="ECO:0000256" key="3">
    <source>
        <dbReference type="ARBA" id="ARBA00012438"/>
    </source>
</evidence>
<dbReference type="GO" id="GO:0016020">
    <property type="term" value="C:membrane"/>
    <property type="evidence" value="ECO:0007669"/>
    <property type="project" value="UniProtKB-SubCell"/>
</dbReference>
<dbReference type="PANTHER" id="PTHR42713">
    <property type="entry name" value="HISTIDINE KINASE-RELATED"/>
    <property type="match status" value="1"/>
</dbReference>
<name>A0A9W6DDS2_9FIRM</name>
<dbReference type="SMART" id="SM00387">
    <property type="entry name" value="HATPase_c"/>
    <property type="match status" value="1"/>
</dbReference>
<dbReference type="InterPro" id="IPR003594">
    <property type="entry name" value="HATPase_dom"/>
</dbReference>
<dbReference type="SMART" id="SM00304">
    <property type="entry name" value="HAMP"/>
    <property type="match status" value="1"/>
</dbReference>
<dbReference type="Pfam" id="PF02518">
    <property type="entry name" value="HATPase_c"/>
    <property type="match status" value="1"/>
</dbReference>
<sequence>MKFRAKIILSIISITAIISIITAIIYYKRTSNTIQINYRKTISENINNKALEFDTIMRKMYYTCIEASCDKELIRLIREQNGGQDRLLAISILLNHYKISSDNIDSIYVYLPREKKIVISQEYKAVKNINTSNDYNWLRNTNNYIQNFSPIYIEDDIGSANKFLFTYKKPIKDPDTNELIGEIAFNMDERIVYFLCLDSINSSLNITTEIMNKDNKIVSSKLLSKLGKEVCLEEYVNAKQYQKITAPFTGYDFISVLDVNALTKDIVQIRNYIIIAAIITIIIAILLAFIMSNRLYAPVKNLKIAMRKLSEGDLKARAIITGNDEITILSRRFNNMADRMEKLIDELVTEKLLKKEAELEALQYQITPHFMYNTLNSIKCAAFLEEAYDIVDLLDAFIELLQSTISKKGAFITLEDELNLVKNYVLLQRFRYKDNFSVEYEIDNNVKTLYVPRLILQPLVENSIYHGLDTKTDKNRIIICASMTHDELVLSIEDNGKGMAEDVKKNIFKRQTSKKEKFNHIGITNIKDRINLYYGDYGNISYSSVLEKGTKVVIIIPATKDKEQYMIKEEEES</sequence>
<evidence type="ECO:0000313" key="11">
    <source>
        <dbReference type="EMBL" id="GKX29311.1"/>
    </source>
</evidence>
<feature type="transmembrane region" description="Helical" evidence="8">
    <location>
        <begin position="7"/>
        <end position="27"/>
    </location>
</feature>
<feature type="domain" description="HAMP" evidence="10">
    <location>
        <begin position="293"/>
        <end position="345"/>
    </location>
</feature>
<keyword evidence="5" id="KW-0808">Transferase</keyword>
<dbReference type="EC" id="2.7.13.3" evidence="3"/>
<evidence type="ECO:0000256" key="8">
    <source>
        <dbReference type="SAM" id="Phobius"/>
    </source>
</evidence>
<dbReference type="PROSITE" id="PS50885">
    <property type="entry name" value="HAMP"/>
    <property type="match status" value="1"/>
</dbReference>
<dbReference type="InterPro" id="IPR010559">
    <property type="entry name" value="Sig_transdc_His_kin_internal"/>
</dbReference>
<keyword evidence="8" id="KW-0472">Membrane</keyword>
<dbReference type="SUPFAM" id="SSF55874">
    <property type="entry name" value="ATPase domain of HSP90 chaperone/DNA topoisomerase II/histidine kinase"/>
    <property type="match status" value="1"/>
</dbReference>
<dbReference type="Pfam" id="PF00672">
    <property type="entry name" value="HAMP"/>
    <property type="match status" value="1"/>
</dbReference>
<keyword evidence="7" id="KW-0902">Two-component regulatory system</keyword>
<dbReference type="AlphaFoldDB" id="A0A9W6DDS2"/>
<keyword evidence="6" id="KW-0418">Kinase</keyword>
<evidence type="ECO:0000256" key="7">
    <source>
        <dbReference type="ARBA" id="ARBA00023012"/>
    </source>
</evidence>
<evidence type="ECO:0000256" key="1">
    <source>
        <dbReference type="ARBA" id="ARBA00000085"/>
    </source>
</evidence>
<dbReference type="Proteomes" id="UP001144256">
    <property type="component" value="Unassembled WGS sequence"/>
</dbReference>
<evidence type="ECO:0000259" key="9">
    <source>
        <dbReference type="PROSITE" id="PS50109"/>
    </source>
</evidence>
<dbReference type="RefSeq" id="WP_281814751.1">
    <property type="nucleotide sequence ID" value="NZ_BRLB01000003.1"/>
</dbReference>
<keyword evidence="4" id="KW-0597">Phosphoprotein</keyword>
<organism evidence="11 12">
    <name type="scientific">Vallitalea longa</name>
    <dbReference type="NCBI Taxonomy" id="2936439"/>
    <lineage>
        <taxon>Bacteria</taxon>
        <taxon>Bacillati</taxon>
        <taxon>Bacillota</taxon>
        <taxon>Clostridia</taxon>
        <taxon>Lachnospirales</taxon>
        <taxon>Vallitaleaceae</taxon>
        <taxon>Vallitalea</taxon>
    </lineage>
</organism>
<feature type="domain" description="Histidine kinase" evidence="9">
    <location>
        <begin position="290"/>
        <end position="560"/>
    </location>
</feature>
<comment type="catalytic activity">
    <reaction evidence="1">
        <text>ATP + protein L-histidine = ADP + protein N-phospho-L-histidine.</text>
        <dbReference type="EC" id="2.7.13.3"/>
    </reaction>
</comment>
<dbReference type="Gene3D" id="6.10.340.10">
    <property type="match status" value="1"/>
</dbReference>
<feature type="transmembrane region" description="Helical" evidence="8">
    <location>
        <begin position="272"/>
        <end position="297"/>
    </location>
</feature>
<dbReference type="PANTHER" id="PTHR42713:SF2">
    <property type="entry name" value="TWO-COMPONENT SENSOR KINASE YESM"/>
    <property type="match status" value="1"/>
</dbReference>
<evidence type="ECO:0000256" key="5">
    <source>
        <dbReference type="ARBA" id="ARBA00022679"/>
    </source>
</evidence>